<name>A0ACC2RXM6_9FUNG</name>
<sequence>MQSTLSIIALSVFSAFLGVQAAPSSQVNRRSYGSTPSYSHEQPKVYAPKVKAYHPKQVYTPKVEVYHPKKAYTPKVEVYHPKKEVYTPKVEVYHPKQVYTPKVEVYHPKKEVYKPEPVKPSYSPKPYVAEKPAYVKASSPAY</sequence>
<evidence type="ECO:0000313" key="1">
    <source>
        <dbReference type="EMBL" id="KAJ9054825.1"/>
    </source>
</evidence>
<evidence type="ECO:0000313" key="2">
    <source>
        <dbReference type="Proteomes" id="UP001165960"/>
    </source>
</evidence>
<accession>A0ACC2RXM6</accession>
<proteinExistence type="predicted"/>
<organism evidence="1 2">
    <name type="scientific">Entomophthora muscae</name>
    <dbReference type="NCBI Taxonomy" id="34485"/>
    <lineage>
        <taxon>Eukaryota</taxon>
        <taxon>Fungi</taxon>
        <taxon>Fungi incertae sedis</taxon>
        <taxon>Zoopagomycota</taxon>
        <taxon>Entomophthoromycotina</taxon>
        <taxon>Entomophthoromycetes</taxon>
        <taxon>Entomophthorales</taxon>
        <taxon>Entomophthoraceae</taxon>
        <taxon>Entomophthora</taxon>
    </lineage>
</organism>
<protein>
    <submittedName>
        <fullName evidence="1">Uncharacterized protein</fullName>
    </submittedName>
</protein>
<keyword evidence="2" id="KW-1185">Reference proteome</keyword>
<gene>
    <name evidence="1" type="ORF">DSO57_1010239</name>
</gene>
<dbReference type="EMBL" id="QTSX02006423">
    <property type="protein sequence ID" value="KAJ9054825.1"/>
    <property type="molecule type" value="Genomic_DNA"/>
</dbReference>
<comment type="caution">
    <text evidence="1">The sequence shown here is derived from an EMBL/GenBank/DDBJ whole genome shotgun (WGS) entry which is preliminary data.</text>
</comment>
<reference evidence="1" key="1">
    <citation type="submission" date="2022-04" db="EMBL/GenBank/DDBJ databases">
        <title>Genome of the entomopathogenic fungus Entomophthora muscae.</title>
        <authorList>
            <person name="Elya C."/>
            <person name="Lovett B.R."/>
            <person name="Lee E."/>
            <person name="Macias A.M."/>
            <person name="Hajek A.E."/>
            <person name="De Bivort B.L."/>
            <person name="Kasson M.T."/>
            <person name="De Fine Licht H.H."/>
            <person name="Stajich J.E."/>
        </authorList>
    </citation>
    <scope>NUCLEOTIDE SEQUENCE</scope>
    <source>
        <strain evidence="1">Berkeley</strain>
    </source>
</reference>
<dbReference type="Proteomes" id="UP001165960">
    <property type="component" value="Unassembled WGS sequence"/>
</dbReference>